<keyword evidence="3" id="KW-1185">Reference proteome</keyword>
<reference evidence="2 3" key="1">
    <citation type="journal article" date="2022" name="Front. Microbiol.">
        <title>High genomic differentiation and limited gene flow indicate recent cryptic speciation within the genus Laspinema (cyanobacteria).</title>
        <authorList>
            <person name="Stanojkovic A."/>
            <person name="Skoupy S."/>
            <person name="Skaloud P."/>
            <person name="Dvorak P."/>
        </authorList>
    </citation>
    <scope>NUCLEOTIDE SEQUENCE [LARGE SCALE GENOMIC DNA]</scope>
    <source>
        <strain evidence="2 3">D3b</strain>
    </source>
</reference>
<dbReference type="Pfam" id="PF13358">
    <property type="entry name" value="DDE_3"/>
    <property type="match status" value="1"/>
</dbReference>
<organism evidence="2 3">
    <name type="scientific">Laspinema olomoucense D3b</name>
    <dbReference type="NCBI Taxonomy" id="2953688"/>
    <lineage>
        <taxon>Bacteria</taxon>
        <taxon>Bacillati</taxon>
        <taxon>Cyanobacteriota</taxon>
        <taxon>Cyanophyceae</taxon>
        <taxon>Oscillatoriophycideae</taxon>
        <taxon>Oscillatoriales</taxon>
        <taxon>Laspinemataceae</taxon>
        <taxon>Laspinema</taxon>
        <taxon>Laspinema olomoucense</taxon>
    </lineage>
</organism>
<gene>
    <name evidence="2" type="ORF">NG792_18930</name>
</gene>
<dbReference type="Gene3D" id="3.30.420.10">
    <property type="entry name" value="Ribonuclease H-like superfamily/Ribonuclease H"/>
    <property type="match status" value="1"/>
</dbReference>
<dbReference type="InterPro" id="IPR038717">
    <property type="entry name" value="Tc1-like_DDE_dom"/>
</dbReference>
<dbReference type="InterPro" id="IPR036397">
    <property type="entry name" value="RNaseH_sf"/>
</dbReference>
<accession>A0ABT2NAR7</accession>
<evidence type="ECO:0000313" key="3">
    <source>
        <dbReference type="Proteomes" id="UP001525961"/>
    </source>
</evidence>
<evidence type="ECO:0000259" key="1">
    <source>
        <dbReference type="Pfam" id="PF13358"/>
    </source>
</evidence>
<dbReference type="EMBL" id="JAMXFA010000028">
    <property type="protein sequence ID" value="MCT7979796.1"/>
    <property type="molecule type" value="Genomic_DNA"/>
</dbReference>
<protein>
    <submittedName>
        <fullName evidence="2">Transposase</fullName>
    </submittedName>
</protein>
<evidence type="ECO:0000313" key="2">
    <source>
        <dbReference type="EMBL" id="MCT7979796.1"/>
    </source>
</evidence>
<sequence length="200" mass="23273">MTGIQALERAYPTQSMIPGEVKRIEFEYIRHGTLSLIANWDIHKGQVIEPSIGPTRTEIDFANHITKTIDTDPKAGWIFMVDQLNTHMSESLVKLVASRCQIDIDLGVKGKKGILKSMKTRSAFLSDPTHRIRFVYLPKHTSWLNQIECWFSILTRRLLKRGEFTSIYDLSEQIFKFIDYFNRTSAKPFLWKFQGFKELD</sequence>
<name>A0ABT2NAR7_9CYAN</name>
<proteinExistence type="predicted"/>
<feature type="domain" description="Tc1-like transposase DDE" evidence="1">
    <location>
        <begin position="14"/>
        <end position="170"/>
    </location>
</feature>
<comment type="caution">
    <text evidence="2">The sequence shown here is derived from an EMBL/GenBank/DDBJ whole genome shotgun (WGS) entry which is preliminary data.</text>
</comment>
<dbReference type="Proteomes" id="UP001525961">
    <property type="component" value="Unassembled WGS sequence"/>
</dbReference>